<gene>
    <name evidence="2" type="ORF">A2382_01565</name>
</gene>
<accession>A0A1F8CV17</accession>
<protein>
    <submittedName>
        <fullName evidence="2">Uncharacterized protein</fullName>
    </submittedName>
</protein>
<keyword evidence="1" id="KW-0812">Transmembrane</keyword>
<evidence type="ECO:0000313" key="3">
    <source>
        <dbReference type="Proteomes" id="UP000178999"/>
    </source>
</evidence>
<keyword evidence="1" id="KW-0472">Membrane</keyword>
<feature type="transmembrane region" description="Helical" evidence="1">
    <location>
        <begin position="20"/>
        <end position="37"/>
    </location>
</feature>
<evidence type="ECO:0000313" key="2">
    <source>
        <dbReference type="EMBL" id="OGM80112.1"/>
    </source>
</evidence>
<proteinExistence type="predicted"/>
<dbReference type="EMBL" id="MGHY01000004">
    <property type="protein sequence ID" value="OGM80112.1"/>
    <property type="molecule type" value="Genomic_DNA"/>
</dbReference>
<dbReference type="Proteomes" id="UP000178999">
    <property type="component" value="Unassembled WGS sequence"/>
</dbReference>
<evidence type="ECO:0000256" key="1">
    <source>
        <dbReference type="SAM" id="Phobius"/>
    </source>
</evidence>
<reference evidence="2 3" key="1">
    <citation type="journal article" date="2016" name="Nat. Commun.">
        <title>Thousands of microbial genomes shed light on interconnected biogeochemical processes in an aquifer system.</title>
        <authorList>
            <person name="Anantharaman K."/>
            <person name="Brown C.T."/>
            <person name="Hug L.A."/>
            <person name="Sharon I."/>
            <person name="Castelle C.J."/>
            <person name="Probst A.J."/>
            <person name="Thomas B.C."/>
            <person name="Singh A."/>
            <person name="Wilkins M.J."/>
            <person name="Karaoz U."/>
            <person name="Brodie E.L."/>
            <person name="Williams K.H."/>
            <person name="Hubbard S.S."/>
            <person name="Banfield J.F."/>
        </authorList>
    </citation>
    <scope>NUCLEOTIDE SEQUENCE [LARGE SCALE GENOMIC DNA]</scope>
</reference>
<sequence length="287" mass="33912">MFFLAIRKNSWYNSLYMKLFRYFVIITCLVILFFVFFPKNKSNYQQKNNYQVGNYTITIPKNYIYESDYTESRGYGLSTTKLDPKYNQIGGVHSLFLNKKIAGLSQELSPTFTAYSWNNDLLEYSNDNTKKLFTDWAKQLVNLNKYQDINLLSETVSLDIYDAKAYHEPNVYFSNFISYSKIFSYPILIRKIDTEKFDLVYYVEVFEGNGDLGSATKKLIINNQSDFLFISEGSANYNFLDQEHCRIILDRAKLFTCVKNVWEEKYRNEEEVAKWINDLIASIEYKK</sequence>
<keyword evidence="1" id="KW-1133">Transmembrane helix</keyword>
<name>A0A1F8CV17_9BACT</name>
<comment type="caution">
    <text evidence="2">The sequence shown here is derived from an EMBL/GenBank/DDBJ whole genome shotgun (WGS) entry which is preliminary data.</text>
</comment>
<organism evidence="2 3">
    <name type="scientific">Candidatus Woesebacteria bacterium RIFOXYB1_FULL_38_16</name>
    <dbReference type="NCBI Taxonomy" id="1802538"/>
    <lineage>
        <taxon>Bacteria</taxon>
        <taxon>Candidatus Woeseibacteriota</taxon>
    </lineage>
</organism>
<dbReference type="AlphaFoldDB" id="A0A1F8CV17"/>